<comment type="caution">
    <text evidence="3">The sequence shown here is derived from an EMBL/GenBank/DDBJ whole genome shotgun (WGS) entry which is preliminary data.</text>
</comment>
<keyword evidence="4" id="KW-1185">Reference proteome</keyword>
<feature type="transmembrane region" description="Helical" evidence="2">
    <location>
        <begin position="12"/>
        <end position="33"/>
    </location>
</feature>
<accession>A0ABV6MU38</accession>
<proteinExistence type="predicted"/>
<keyword evidence="2" id="KW-1133">Transmembrane helix</keyword>
<name>A0ABV6MU38_9PSEU</name>
<gene>
    <name evidence="3" type="ORF">ACFFH7_19230</name>
</gene>
<reference evidence="3 4" key="1">
    <citation type="submission" date="2024-09" db="EMBL/GenBank/DDBJ databases">
        <authorList>
            <person name="Sun Q."/>
            <person name="Mori K."/>
        </authorList>
    </citation>
    <scope>NUCLEOTIDE SEQUENCE [LARGE SCALE GENOMIC DNA]</scope>
    <source>
        <strain evidence="3 4">TBRC 1432</strain>
    </source>
</reference>
<keyword evidence="2" id="KW-0812">Transmembrane</keyword>
<protein>
    <submittedName>
        <fullName evidence="3">Uncharacterized protein</fullName>
    </submittedName>
</protein>
<keyword evidence="2" id="KW-0472">Membrane</keyword>
<feature type="compositionally biased region" description="Low complexity" evidence="1">
    <location>
        <begin position="82"/>
        <end position="117"/>
    </location>
</feature>
<feature type="compositionally biased region" description="Low complexity" evidence="1">
    <location>
        <begin position="41"/>
        <end position="58"/>
    </location>
</feature>
<evidence type="ECO:0000256" key="2">
    <source>
        <dbReference type="SAM" id="Phobius"/>
    </source>
</evidence>
<evidence type="ECO:0000256" key="1">
    <source>
        <dbReference type="SAM" id="MobiDB-lite"/>
    </source>
</evidence>
<dbReference type="EMBL" id="JBHLUD010000006">
    <property type="protein sequence ID" value="MFC0543644.1"/>
    <property type="molecule type" value="Genomic_DNA"/>
</dbReference>
<evidence type="ECO:0000313" key="3">
    <source>
        <dbReference type="EMBL" id="MFC0543644.1"/>
    </source>
</evidence>
<dbReference type="RefSeq" id="WP_273940193.1">
    <property type="nucleotide sequence ID" value="NZ_CP097263.1"/>
</dbReference>
<feature type="region of interest" description="Disordered" evidence="1">
    <location>
        <begin position="41"/>
        <end position="117"/>
    </location>
</feature>
<dbReference type="Proteomes" id="UP001589810">
    <property type="component" value="Unassembled WGS sequence"/>
</dbReference>
<sequence>MATRISLRREHVVAASLVGSVVVVLGFASGLGIHHTATGTVAAPTPGGAAPPTTDTSGEPAGGGYQPAGYSGDSPQGGNPYVATTIAPVPVGTATPTATTTAPTTTSPGTTTTSAPSCTPGLVPQVVDTLTTGVQGLPLLGPVVAGVGLPPLVDTLLGSCPATTTTTPTPTTR</sequence>
<evidence type="ECO:0000313" key="4">
    <source>
        <dbReference type="Proteomes" id="UP001589810"/>
    </source>
</evidence>
<organism evidence="3 4">
    <name type="scientific">Kutzneria chonburiensis</name>
    <dbReference type="NCBI Taxonomy" id="1483604"/>
    <lineage>
        <taxon>Bacteria</taxon>
        <taxon>Bacillati</taxon>
        <taxon>Actinomycetota</taxon>
        <taxon>Actinomycetes</taxon>
        <taxon>Pseudonocardiales</taxon>
        <taxon>Pseudonocardiaceae</taxon>
        <taxon>Kutzneria</taxon>
    </lineage>
</organism>